<dbReference type="OrthoDB" id="10013535at2759"/>
<protein>
    <submittedName>
        <fullName evidence="1">Uncharacterized protein</fullName>
    </submittedName>
</protein>
<dbReference type="EMBL" id="OV121132">
    <property type="protein sequence ID" value="CAH0546395.1"/>
    <property type="molecule type" value="Genomic_DNA"/>
</dbReference>
<dbReference type="AlphaFoldDB" id="A0A9P0F8V5"/>
<accession>A0A9P0F8V5</accession>
<organism evidence="1 2">
    <name type="scientific">Brassicogethes aeneus</name>
    <name type="common">Rape pollen beetle</name>
    <name type="synonym">Meligethes aeneus</name>
    <dbReference type="NCBI Taxonomy" id="1431903"/>
    <lineage>
        <taxon>Eukaryota</taxon>
        <taxon>Metazoa</taxon>
        <taxon>Ecdysozoa</taxon>
        <taxon>Arthropoda</taxon>
        <taxon>Hexapoda</taxon>
        <taxon>Insecta</taxon>
        <taxon>Pterygota</taxon>
        <taxon>Neoptera</taxon>
        <taxon>Endopterygota</taxon>
        <taxon>Coleoptera</taxon>
        <taxon>Polyphaga</taxon>
        <taxon>Cucujiformia</taxon>
        <taxon>Nitidulidae</taxon>
        <taxon>Meligethinae</taxon>
        <taxon>Brassicogethes</taxon>
    </lineage>
</organism>
<evidence type="ECO:0000313" key="1">
    <source>
        <dbReference type="EMBL" id="CAH0546395.1"/>
    </source>
</evidence>
<reference evidence="1" key="1">
    <citation type="submission" date="2021-12" db="EMBL/GenBank/DDBJ databases">
        <authorList>
            <person name="King R."/>
        </authorList>
    </citation>
    <scope>NUCLEOTIDE SEQUENCE</scope>
</reference>
<proteinExistence type="predicted"/>
<name>A0A9P0F8V5_BRAAE</name>
<dbReference type="Pfam" id="PF12494">
    <property type="entry name" value="DUF3695"/>
    <property type="match status" value="1"/>
</dbReference>
<evidence type="ECO:0000313" key="2">
    <source>
        <dbReference type="Proteomes" id="UP001154078"/>
    </source>
</evidence>
<dbReference type="Proteomes" id="UP001154078">
    <property type="component" value="Chromosome 1"/>
</dbReference>
<sequence length="197" mass="22044">MSETVIVGTVANRGCIPNLDTEGVFLKPLVKSSYRGSNWASNLSPFERLSAHQTLASARRFIYFRPFPGTIPSDELDFILTAQYNHTSETFADKQDTVLQPETVNKSSWKRLRNTSDIRESKHAISGPEFESVKYGSKSLNRVKLPYRYNNAHPVMIGGIAAKKHPSSVKLLISSHHSPLSNAGYSRQPQDGTLFQY</sequence>
<dbReference type="InterPro" id="IPR022179">
    <property type="entry name" value="CFAP276"/>
</dbReference>
<keyword evidence="2" id="KW-1185">Reference proteome</keyword>
<gene>
    <name evidence="1" type="ORF">MELIAE_LOCUS573</name>
</gene>